<accession>A0A0V1M5N2</accession>
<keyword evidence="2" id="KW-1185">Reference proteome</keyword>
<dbReference type="Proteomes" id="UP000054843">
    <property type="component" value="Unassembled WGS sequence"/>
</dbReference>
<dbReference type="EMBL" id="JYDO01000207">
    <property type="protein sequence ID" value="KRZ67165.1"/>
    <property type="molecule type" value="Genomic_DNA"/>
</dbReference>
<dbReference type="AlphaFoldDB" id="A0A0V1M5N2"/>
<comment type="caution">
    <text evidence="1">The sequence shown here is derived from an EMBL/GenBank/DDBJ whole genome shotgun (WGS) entry which is preliminary data.</text>
</comment>
<evidence type="ECO:0000313" key="1">
    <source>
        <dbReference type="EMBL" id="KRZ67165.1"/>
    </source>
</evidence>
<name>A0A0V1M5N2_9BILA</name>
<evidence type="ECO:0000313" key="2">
    <source>
        <dbReference type="Proteomes" id="UP000054843"/>
    </source>
</evidence>
<protein>
    <submittedName>
        <fullName evidence="1">Uncharacterized protein</fullName>
    </submittedName>
</protein>
<reference evidence="1 2" key="1">
    <citation type="submission" date="2015-01" db="EMBL/GenBank/DDBJ databases">
        <title>Evolution of Trichinella species and genotypes.</title>
        <authorList>
            <person name="Korhonen P.K."/>
            <person name="Edoardo P."/>
            <person name="Giuseppe L.R."/>
            <person name="Gasser R.B."/>
        </authorList>
    </citation>
    <scope>NUCLEOTIDE SEQUENCE [LARGE SCALE GENOMIC DNA]</scope>
    <source>
        <strain evidence="1">ISS1980</strain>
    </source>
</reference>
<proteinExistence type="predicted"/>
<organism evidence="1 2">
    <name type="scientific">Trichinella papuae</name>
    <dbReference type="NCBI Taxonomy" id="268474"/>
    <lineage>
        <taxon>Eukaryota</taxon>
        <taxon>Metazoa</taxon>
        <taxon>Ecdysozoa</taxon>
        <taxon>Nematoda</taxon>
        <taxon>Enoplea</taxon>
        <taxon>Dorylaimia</taxon>
        <taxon>Trichinellida</taxon>
        <taxon>Trichinellidae</taxon>
        <taxon>Trichinella</taxon>
    </lineage>
</organism>
<sequence>MNLGAGICCIQVSSSAEQPLHVMLKKIEIIHQKDDEHTLTIVGTKSAIAERIFPSIRKKFVHQHRY</sequence>
<gene>
    <name evidence="1" type="ORF">T10_8699</name>
</gene>